<evidence type="ECO:0000256" key="1">
    <source>
        <dbReference type="SAM" id="MobiDB-lite"/>
    </source>
</evidence>
<sequence>MEMAPGERLPSYIIDYIQKADTSFLGTSYVAPLEIRDDYPSHVGTNHRGGRPGFVRVRPSDSRTLVLPNYNGEQLRAHPRATLDGSGLPSFQEIDY</sequence>
<protein>
    <submittedName>
        <fullName evidence="2">Uncharacterized protein</fullName>
    </submittedName>
</protein>
<dbReference type="PANTHER" id="PTHR42815">
    <property type="entry name" value="FAD-BINDING, PUTATIVE (AFU_ORTHOLOGUE AFUA_6G07600)-RELATED"/>
    <property type="match status" value="1"/>
</dbReference>
<proteinExistence type="predicted"/>
<evidence type="ECO:0000313" key="3">
    <source>
        <dbReference type="Proteomes" id="UP000807353"/>
    </source>
</evidence>
<dbReference type="AlphaFoldDB" id="A0A9P5Y0C7"/>
<comment type="caution">
    <text evidence="2">The sequence shown here is derived from an EMBL/GenBank/DDBJ whole genome shotgun (WGS) entry which is preliminary data.</text>
</comment>
<dbReference type="Proteomes" id="UP000807353">
    <property type="component" value="Unassembled WGS sequence"/>
</dbReference>
<keyword evidence="3" id="KW-1185">Reference proteome</keyword>
<gene>
    <name evidence="2" type="ORF">BDZ94DRAFT_1269328</name>
</gene>
<organism evidence="2 3">
    <name type="scientific">Collybia nuda</name>
    <dbReference type="NCBI Taxonomy" id="64659"/>
    <lineage>
        <taxon>Eukaryota</taxon>
        <taxon>Fungi</taxon>
        <taxon>Dikarya</taxon>
        <taxon>Basidiomycota</taxon>
        <taxon>Agaricomycotina</taxon>
        <taxon>Agaricomycetes</taxon>
        <taxon>Agaricomycetidae</taxon>
        <taxon>Agaricales</taxon>
        <taxon>Tricholomatineae</taxon>
        <taxon>Clitocybaceae</taxon>
        <taxon>Collybia</taxon>
    </lineage>
</organism>
<accession>A0A9P5Y0C7</accession>
<dbReference type="EMBL" id="MU150326">
    <property type="protein sequence ID" value="KAF9458981.1"/>
    <property type="molecule type" value="Genomic_DNA"/>
</dbReference>
<evidence type="ECO:0000313" key="2">
    <source>
        <dbReference type="EMBL" id="KAF9458981.1"/>
    </source>
</evidence>
<reference evidence="2" key="1">
    <citation type="submission" date="2020-11" db="EMBL/GenBank/DDBJ databases">
        <authorList>
            <consortium name="DOE Joint Genome Institute"/>
            <person name="Ahrendt S."/>
            <person name="Riley R."/>
            <person name="Andreopoulos W."/>
            <person name="Labutti K."/>
            <person name="Pangilinan J."/>
            <person name="Ruiz-Duenas F.J."/>
            <person name="Barrasa J.M."/>
            <person name="Sanchez-Garcia M."/>
            <person name="Camarero S."/>
            <person name="Miyauchi S."/>
            <person name="Serrano A."/>
            <person name="Linde D."/>
            <person name="Babiker R."/>
            <person name="Drula E."/>
            <person name="Ayuso-Fernandez I."/>
            <person name="Pacheco R."/>
            <person name="Padilla G."/>
            <person name="Ferreira P."/>
            <person name="Barriuso J."/>
            <person name="Kellner H."/>
            <person name="Castanera R."/>
            <person name="Alfaro M."/>
            <person name="Ramirez L."/>
            <person name="Pisabarro A.G."/>
            <person name="Kuo A."/>
            <person name="Tritt A."/>
            <person name="Lipzen A."/>
            <person name="He G."/>
            <person name="Yan M."/>
            <person name="Ng V."/>
            <person name="Cullen D."/>
            <person name="Martin F."/>
            <person name="Rosso M.-N."/>
            <person name="Henrissat B."/>
            <person name="Hibbett D."/>
            <person name="Martinez A.T."/>
            <person name="Grigoriev I.V."/>
        </authorList>
    </citation>
    <scope>NUCLEOTIDE SEQUENCE</scope>
    <source>
        <strain evidence="2">CBS 247.69</strain>
    </source>
</reference>
<name>A0A9P5Y0C7_9AGAR</name>
<feature type="region of interest" description="Disordered" evidence="1">
    <location>
        <begin position="77"/>
        <end position="96"/>
    </location>
</feature>
<dbReference type="PANTHER" id="PTHR42815:SF2">
    <property type="entry name" value="FAD-BINDING, PUTATIVE (AFU_ORTHOLOGUE AFUA_6G07600)-RELATED"/>
    <property type="match status" value="1"/>
</dbReference>